<evidence type="ECO:0000256" key="1">
    <source>
        <dbReference type="ARBA" id="ARBA00009743"/>
    </source>
</evidence>
<dbReference type="InterPro" id="IPR000111">
    <property type="entry name" value="Glyco_hydro_27/36_CS"/>
</dbReference>
<dbReference type="AlphaFoldDB" id="A0A6B0VAY4"/>
<comment type="subunit">
    <text evidence="4">Homodimer.</text>
</comment>
<dbReference type="SUPFAM" id="SSF51445">
    <property type="entry name" value="(Trans)glycosidases"/>
    <property type="match status" value="2"/>
</dbReference>
<feature type="chain" id="PRO_5025381741" description="Alpha-galactosidase" evidence="5">
    <location>
        <begin position="24"/>
        <end position="464"/>
    </location>
</feature>
<protein>
    <recommendedName>
        <fullName evidence="4">Alpha-galactosidase</fullName>
        <ecNumber evidence="4">3.2.1.-</ecNumber>
    </recommendedName>
</protein>
<dbReference type="InterPro" id="IPR002241">
    <property type="entry name" value="Glyco_hydro_27"/>
</dbReference>
<dbReference type="GO" id="GO:0005737">
    <property type="term" value="C:cytoplasm"/>
    <property type="evidence" value="ECO:0007669"/>
    <property type="project" value="TreeGrafter"/>
</dbReference>
<feature type="signal peptide" evidence="5">
    <location>
        <begin position="1"/>
        <end position="23"/>
    </location>
</feature>
<evidence type="ECO:0000256" key="2">
    <source>
        <dbReference type="ARBA" id="ARBA00022801"/>
    </source>
</evidence>
<proteinExistence type="inferred from homology"/>
<dbReference type="PANTHER" id="PTHR11452">
    <property type="entry name" value="ALPHA-GALACTOSIDASE/ALPHA-N-ACETYLGALACTOSAMINIDASE"/>
    <property type="match status" value="1"/>
</dbReference>
<dbReference type="InterPro" id="IPR017853">
    <property type="entry name" value="GH"/>
</dbReference>
<dbReference type="Gene3D" id="3.20.20.70">
    <property type="entry name" value="Aldolase class I"/>
    <property type="match status" value="2"/>
</dbReference>
<sequence length="464" mass="51909">MVPGTRMTLVLTSVLLLILKVQCLDNGLARTPPMGWLTWTRFLCNVDIINDYDNAVTGELLKQMADRMVYDGYKDAGYEYVIVDDCWSYFSRDTAGKLFAHPIRFPRGIKDVADYVHSKGLKFGIYADVGTQTCDGYAGSLGNYSVDAQTFADWGVDYVKVDGCHVDPAKMDQLYPEFGEAILATGRPMVYSCEWPLYQLSVDYVKVDGCNVDPAKMDKLYPEFGEAILATGRPMVYSCEWPLYQLSVGIEPNYTRIAATCNLWRNYADITYAWNQIYSTVEFQARHQDILTKVSGPGAWTDPDMVVIGNYGLDVALQRTHMAYWAIMASPLLMSNDLRHISEESKAILLNKHVIAVNQDKLGIMGKRISKVKGIDMWSRWIGPTLPNGKASMAVVVHNTNLQGCPMKTVIFISDLGLDNPRGYVLSDLFNNNATIGLFYPGMNLTVAVPPMDVLMFKATITDR</sequence>
<keyword evidence="2 4" id="KW-0378">Hydrolase</keyword>
<evidence type="ECO:0000256" key="4">
    <source>
        <dbReference type="RuleBase" id="RU361168"/>
    </source>
</evidence>
<dbReference type="EMBL" id="GIFC01017497">
    <property type="protein sequence ID" value="MXU99580.1"/>
    <property type="molecule type" value="Transcribed_RNA"/>
</dbReference>
<reference evidence="6" key="1">
    <citation type="submission" date="2019-12" db="EMBL/GenBank/DDBJ databases">
        <title>An insight into the sialome of adult female Ixodes ricinus ticks feeding for 6 days.</title>
        <authorList>
            <person name="Perner J."/>
            <person name="Ribeiro J.M.C."/>
        </authorList>
    </citation>
    <scope>NUCLEOTIDE SEQUENCE</scope>
    <source>
        <strain evidence="6">Semi-engorged</strain>
        <tissue evidence="6">Salivary glands</tissue>
    </source>
</reference>
<dbReference type="GO" id="GO:0016139">
    <property type="term" value="P:glycoside catabolic process"/>
    <property type="evidence" value="ECO:0007669"/>
    <property type="project" value="TreeGrafter"/>
</dbReference>
<dbReference type="PRINTS" id="PR00740">
    <property type="entry name" value="GLHYDRLASE27"/>
</dbReference>
<evidence type="ECO:0000313" key="6">
    <source>
        <dbReference type="EMBL" id="MXU99580.1"/>
    </source>
</evidence>
<dbReference type="PROSITE" id="PS00512">
    <property type="entry name" value="ALPHA_GALACTOSIDASE"/>
    <property type="match status" value="1"/>
</dbReference>
<dbReference type="PANTHER" id="PTHR11452:SF83">
    <property type="entry name" value="ALPHA-GALACTOSIDASE"/>
    <property type="match status" value="1"/>
</dbReference>
<dbReference type="GO" id="GO:0009311">
    <property type="term" value="P:oligosaccharide metabolic process"/>
    <property type="evidence" value="ECO:0007669"/>
    <property type="project" value="TreeGrafter"/>
</dbReference>
<name>A0A6B0VAY4_IXORI</name>
<dbReference type="InterPro" id="IPR013785">
    <property type="entry name" value="Aldolase_TIM"/>
</dbReference>
<dbReference type="CDD" id="cd14792">
    <property type="entry name" value="GH27"/>
    <property type="match status" value="1"/>
</dbReference>
<evidence type="ECO:0000256" key="3">
    <source>
        <dbReference type="ARBA" id="ARBA00023295"/>
    </source>
</evidence>
<accession>A0A6B0VAY4</accession>
<keyword evidence="4" id="KW-1015">Disulfide bond</keyword>
<dbReference type="Pfam" id="PF16499">
    <property type="entry name" value="Melibiase_2"/>
    <property type="match status" value="2"/>
</dbReference>
<dbReference type="GO" id="GO:0004557">
    <property type="term" value="F:alpha-galactosidase activity"/>
    <property type="evidence" value="ECO:0007669"/>
    <property type="project" value="TreeGrafter"/>
</dbReference>
<dbReference type="SUPFAM" id="SSF51011">
    <property type="entry name" value="Glycosyl hydrolase domain"/>
    <property type="match status" value="1"/>
</dbReference>
<comment type="similarity">
    <text evidence="1 4">Belongs to the glycosyl hydrolase 27 family.</text>
</comment>
<dbReference type="EC" id="3.2.1.-" evidence="4"/>
<evidence type="ECO:0000256" key="5">
    <source>
        <dbReference type="SAM" id="SignalP"/>
    </source>
</evidence>
<keyword evidence="5" id="KW-0732">Signal</keyword>
<dbReference type="InterPro" id="IPR013780">
    <property type="entry name" value="Glyco_hydro_b"/>
</dbReference>
<keyword evidence="3 4" id="KW-0326">Glycosidase</keyword>
<organism evidence="6">
    <name type="scientific">Ixodes ricinus</name>
    <name type="common">Common tick</name>
    <name type="synonym">Acarus ricinus</name>
    <dbReference type="NCBI Taxonomy" id="34613"/>
    <lineage>
        <taxon>Eukaryota</taxon>
        <taxon>Metazoa</taxon>
        <taxon>Ecdysozoa</taxon>
        <taxon>Arthropoda</taxon>
        <taxon>Chelicerata</taxon>
        <taxon>Arachnida</taxon>
        <taxon>Acari</taxon>
        <taxon>Parasitiformes</taxon>
        <taxon>Ixodida</taxon>
        <taxon>Ixodoidea</taxon>
        <taxon>Ixodidae</taxon>
        <taxon>Ixodinae</taxon>
        <taxon>Ixodes</taxon>
    </lineage>
</organism>
<dbReference type="Gene3D" id="2.60.40.1180">
    <property type="entry name" value="Golgi alpha-mannosidase II"/>
    <property type="match status" value="1"/>
</dbReference>